<accession>A0A382MBB0</accession>
<protein>
    <recommendedName>
        <fullName evidence="7">ABC transmembrane type-1 domain-containing protein</fullName>
    </recommendedName>
</protein>
<keyword evidence="1" id="KW-0813">Transport</keyword>
<dbReference type="InterPro" id="IPR009248">
    <property type="entry name" value="SbmA_BacA"/>
</dbReference>
<keyword evidence="4 5" id="KW-0472">Membrane</keyword>
<dbReference type="GO" id="GO:0005886">
    <property type="term" value="C:plasma membrane"/>
    <property type="evidence" value="ECO:0007669"/>
    <property type="project" value="TreeGrafter"/>
</dbReference>
<dbReference type="PANTHER" id="PTHR11384:SF59">
    <property type="entry name" value="LYSOSOMAL COBALAMIN TRANSPORTER ABCD4"/>
    <property type="match status" value="1"/>
</dbReference>
<evidence type="ECO:0000313" key="6">
    <source>
        <dbReference type="EMBL" id="SVC46273.1"/>
    </source>
</evidence>
<reference evidence="6" key="1">
    <citation type="submission" date="2018-05" db="EMBL/GenBank/DDBJ databases">
        <authorList>
            <person name="Lanie J.A."/>
            <person name="Ng W.-L."/>
            <person name="Kazmierczak K.M."/>
            <person name="Andrzejewski T.M."/>
            <person name="Davidsen T.M."/>
            <person name="Wayne K.J."/>
            <person name="Tettelin H."/>
            <person name="Glass J.I."/>
            <person name="Rusch D."/>
            <person name="Podicherti R."/>
            <person name="Tsui H.-C.T."/>
            <person name="Winkler M.E."/>
        </authorList>
    </citation>
    <scope>NUCLEOTIDE SEQUENCE</scope>
</reference>
<feature type="transmembrane region" description="Helical" evidence="5">
    <location>
        <begin position="138"/>
        <end position="160"/>
    </location>
</feature>
<keyword evidence="3 5" id="KW-1133">Transmembrane helix</keyword>
<organism evidence="6">
    <name type="scientific">marine metagenome</name>
    <dbReference type="NCBI Taxonomy" id="408172"/>
    <lineage>
        <taxon>unclassified sequences</taxon>
        <taxon>metagenomes</taxon>
        <taxon>ecological metagenomes</taxon>
    </lineage>
</organism>
<evidence type="ECO:0000256" key="1">
    <source>
        <dbReference type="ARBA" id="ARBA00022448"/>
    </source>
</evidence>
<evidence type="ECO:0008006" key="7">
    <source>
        <dbReference type="Google" id="ProtNLM"/>
    </source>
</evidence>
<feature type="transmembrane region" description="Helical" evidence="5">
    <location>
        <begin position="166"/>
        <end position="187"/>
    </location>
</feature>
<dbReference type="GO" id="GO:0015833">
    <property type="term" value="P:peptide transport"/>
    <property type="evidence" value="ECO:0007669"/>
    <property type="project" value="InterPro"/>
</dbReference>
<feature type="non-terminal residue" evidence="6">
    <location>
        <position position="291"/>
    </location>
</feature>
<proteinExistence type="predicted"/>
<dbReference type="AlphaFoldDB" id="A0A382MBB0"/>
<evidence type="ECO:0000256" key="3">
    <source>
        <dbReference type="ARBA" id="ARBA00022989"/>
    </source>
</evidence>
<dbReference type="Pfam" id="PF05992">
    <property type="entry name" value="SbmA_BacA"/>
    <property type="match status" value="1"/>
</dbReference>
<keyword evidence="2 5" id="KW-0812">Transmembrane</keyword>
<evidence type="ECO:0000256" key="2">
    <source>
        <dbReference type="ARBA" id="ARBA00022692"/>
    </source>
</evidence>
<sequence>MLKSFFFSKKWRLWAWGGFVFIIGSLLAQTWIDVKINEWYKGFYDLLQKATERDVSEFYDGLYLFMKLAIPYVIIYTITNYFTRLYAFRWREAMTFAYMPYWKKVDAKVEGASQRIQEDCMNFAKIVESIGLQIVRAIMLLIAFIPILWGLSSNVIIPWLSDITGSLVYVSLTASLGGLLISWFVGIKLPGLEYNNQVVEAAFRKELVYGEDDRVEYAKPPTILELFAGIKFNYHRLFLHYGYFDLWVIMYNQTMIIVPYIVMGPGLFTGAMTLGILIQTSSAFREVQSSF</sequence>
<name>A0A382MBB0_9ZZZZ</name>
<evidence type="ECO:0000256" key="5">
    <source>
        <dbReference type="SAM" id="Phobius"/>
    </source>
</evidence>
<feature type="transmembrane region" description="Helical" evidence="5">
    <location>
        <begin position="62"/>
        <end position="82"/>
    </location>
</feature>
<dbReference type="PANTHER" id="PTHR11384">
    <property type="entry name" value="ATP-BINDING CASSETTE, SUB-FAMILY D MEMBER"/>
    <property type="match status" value="1"/>
</dbReference>
<feature type="transmembrane region" description="Helical" evidence="5">
    <location>
        <begin position="257"/>
        <end position="278"/>
    </location>
</feature>
<dbReference type="NCBIfam" id="NF009036">
    <property type="entry name" value="PRK12369.1"/>
    <property type="match status" value="1"/>
</dbReference>
<evidence type="ECO:0000256" key="4">
    <source>
        <dbReference type="ARBA" id="ARBA00023136"/>
    </source>
</evidence>
<gene>
    <name evidence="6" type="ORF">METZ01_LOCUS299127</name>
</gene>
<dbReference type="EMBL" id="UINC01092572">
    <property type="protein sequence ID" value="SVC46273.1"/>
    <property type="molecule type" value="Genomic_DNA"/>
</dbReference>
<dbReference type="GO" id="GO:1904680">
    <property type="term" value="F:peptide transmembrane transporter activity"/>
    <property type="evidence" value="ECO:0007669"/>
    <property type="project" value="InterPro"/>
</dbReference>
<dbReference type="InterPro" id="IPR050835">
    <property type="entry name" value="ABC_transporter_sub-D"/>
</dbReference>